<evidence type="ECO:0000259" key="9">
    <source>
        <dbReference type="Pfam" id="PF00060"/>
    </source>
</evidence>
<dbReference type="EMBL" id="MG820692">
    <property type="protein sequence ID" value="AXF48863.1"/>
    <property type="molecule type" value="mRNA"/>
</dbReference>
<dbReference type="GO" id="GO:0050906">
    <property type="term" value="P:detection of stimulus involved in sensory perception"/>
    <property type="evidence" value="ECO:0007669"/>
    <property type="project" value="UniProtKB-ARBA"/>
</dbReference>
<evidence type="ECO:0000256" key="5">
    <source>
        <dbReference type="ARBA" id="ARBA00022989"/>
    </source>
</evidence>
<reference evidence="11" key="1">
    <citation type="journal article" date="2018" name="Comp. Biochem. Physiol. Part D Genomics Proteomics">
        <title>Analysis of the grapevine moth Lobesia botrana antennal transcriptome and expression of odorant-binding and chemosensory proteins.</title>
        <authorList>
            <person name="Rojas V."/>
            <person name="Jimenez H."/>
            <person name="Palma-Millanao R."/>
            <person name="Gonzalez-Gonzalez A."/>
            <person name="Machuca J."/>
            <person name="Godoy R."/>
            <person name="Ceballos R."/>
            <person name="Mutis A."/>
            <person name="Venthur H."/>
        </authorList>
    </citation>
    <scope>NUCLEOTIDE SEQUENCE</scope>
</reference>
<keyword evidence="8" id="KW-0325">Glycoprotein</keyword>
<dbReference type="Gene3D" id="1.10.287.70">
    <property type="match status" value="1"/>
</dbReference>
<keyword evidence="4" id="KW-0812">Transmembrane</keyword>
<accession>A0A345BF39</accession>
<keyword evidence="6" id="KW-0472">Membrane</keyword>
<dbReference type="PANTHER" id="PTHR42643">
    <property type="entry name" value="IONOTROPIC RECEPTOR 20A-RELATED"/>
    <property type="match status" value="1"/>
</dbReference>
<evidence type="ECO:0000256" key="2">
    <source>
        <dbReference type="ARBA" id="ARBA00008685"/>
    </source>
</evidence>
<keyword evidence="5" id="KW-1133">Transmembrane helix</keyword>
<dbReference type="Pfam" id="PF24576">
    <property type="entry name" value="IR75A_N"/>
    <property type="match status" value="1"/>
</dbReference>
<dbReference type="Pfam" id="PF00060">
    <property type="entry name" value="Lig_chan"/>
    <property type="match status" value="1"/>
</dbReference>
<keyword evidence="3" id="KW-1003">Cell membrane</keyword>
<dbReference type="PANTHER" id="PTHR42643:SF33">
    <property type="entry name" value="GLUTAMATE RECEPTOR 2-LIKE PROTEIN"/>
    <property type="match status" value="1"/>
</dbReference>
<proteinExistence type="evidence at transcript level"/>
<evidence type="ECO:0000256" key="7">
    <source>
        <dbReference type="ARBA" id="ARBA00023170"/>
    </source>
</evidence>
<evidence type="ECO:0000256" key="1">
    <source>
        <dbReference type="ARBA" id="ARBA00004651"/>
    </source>
</evidence>
<comment type="similarity">
    <text evidence="2">Belongs to the glutamate-gated ion channel (TC 1.A.10.1) family.</text>
</comment>
<organism evidence="11">
    <name type="scientific">Lobesia botrana</name>
    <dbReference type="NCBI Taxonomy" id="209534"/>
    <lineage>
        <taxon>Eukaryota</taxon>
        <taxon>Metazoa</taxon>
        <taxon>Ecdysozoa</taxon>
        <taxon>Arthropoda</taxon>
        <taxon>Hexapoda</taxon>
        <taxon>Insecta</taxon>
        <taxon>Pterygota</taxon>
        <taxon>Neoptera</taxon>
        <taxon>Endopterygota</taxon>
        <taxon>Lepidoptera</taxon>
        <taxon>Glossata</taxon>
        <taxon>Ditrysia</taxon>
        <taxon>Tortricoidea</taxon>
        <taxon>Tortricidae</taxon>
        <taxon>Olethreutinae</taxon>
        <taxon>Olethreutini</taxon>
        <taxon>Lobesia</taxon>
    </lineage>
</organism>
<dbReference type="SUPFAM" id="SSF53850">
    <property type="entry name" value="Periplasmic binding protein-like II"/>
    <property type="match status" value="1"/>
</dbReference>
<feature type="domain" description="Ionotropic receptor 75a N-terminal" evidence="10">
    <location>
        <begin position="62"/>
        <end position="179"/>
    </location>
</feature>
<evidence type="ECO:0000256" key="3">
    <source>
        <dbReference type="ARBA" id="ARBA00022475"/>
    </source>
</evidence>
<sequence>MELTSLLLAYFAAKRLELLTAFVCWKPEQLSSLWRESRRYGVRLTIADWARLPALPPDGLHREATLLDLACPGADLVLQKASETRGFNLRYSWLLLSDAPLNYSLVESTLESALILPDADVVWAARDWVLDVYRVKGGEPLVATTLGALGTGLGATWGELPAAPTRRRDLNNVYLKASTIITQPQFFKGWTDLTVRQIDTYPKLTYPLMLLLGEDLNFRYNLKQVDLYGDNRNGSFDGLAGQLQRLEIEVGVASMFMRKDRTLILHFFSETVELRGAFFFRQPSKSSVSNVFLLPFSRGVWLATAGTLAAASAMMTLLARRPLLRAIDPSLEQLTVGETVIFGVGTVCQQGFHVVPVLASARVVMFCALMTALFSFTSYSAKIVAILQTPSDAIRTIDDLTRSPMAMGVQETTYKKVYFAESTEPATQRLYRRKLLPLGDRAYLSVVDGVARMRTGLFAFQVEEPSGYDIISKTFTEREKCGLKQIPAFKLPMVAVPVRRNSGYKELFATRLRWQRETGLMDRWRRTWLAGKTRCDAASGGFVSVGIIDVLPAIHVLVTGMAASLLLLASER</sequence>
<dbReference type="InterPro" id="IPR057074">
    <property type="entry name" value="IR75A_N"/>
</dbReference>
<protein>
    <submittedName>
        <fullName evidence="11">Ionotropic receptor IR32</fullName>
    </submittedName>
</protein>
<evidence type="ECO:0000256" key="8">
    <source>
        <dbReference type="ARBA" id="ARBA00023180"/>
    </source>
</evidence>
<evidence type="ECO:0000259" key="10">
    <source>
        <dbReference type="Pfam" id="PF24576"/>
    </source>
</evidence>
<keyword evidence="7 11" id="KW-0675">Receptor</keyword>
<comment type="subcellular location">
    <subcellularLocation>
        <location evidence="1">Cell membrane</location>
        <topology evidence="1">Multi-pass membrane protein</topology>
    </subcellularLocation>
</comment>
<name>A0A345BF39_9NEOP</name>
<dbReference type="Gene3D" id="3.40.190.10">
    <property type="entry name" value="Periplasmic binding protein-like II"/>
    <property type="match status" value="1"/>
</dbReference>
<dbReference type="GO" id="GO:0005886">
    <property type="term" value="C:plasma membrane"/>
    <property type="evidence" value="ECO:0007669"/>
    <property type="project" value="UniProtKB-SubCell"/>
</dbReference>
<dbReference type="InterPro" id="IPR052192">
    <property type="entry name" value="Insect_Ionotropic_Sensory_Rcpt"/>
</dbReference>
<dbReference type="InterPro" id="IPR001320">
    <property type="entry name" value="Iontro_rcpt_C"/>
</dbReference>
<feature type="domain" description="Ionotropic glutamate receptor C-terminal" evidence="9">
    <location>
        <begin position="300"/>
        <end position="416"/>
    </location>
</feature>
<evidence type="ECO:0000256" key="6">
    <source>
        <dbReference type="ARBA" id="ARBA00023136"/>
    </source>
</evidence>
<dbReference type="GO" id="GO:0015276">
    <property type="term" value="F:ligand-gated monoatomic ion channel activity"/>
    <property type="evidence" value="ECO:0007669"/>
    <property type="project" value="InterPro"/>
</dbReference>
<dbReference type="AlphaFoldDB" id="A0A345BF39"/>
<evidence type="ECO:0000313" key="11">
    <source>
        <dbReference type="EMBL" id="AXF48863.1"/>
    </source>
</evidence>
<evidence type="ECO:0000256" key="4">
    <source>
        <dbReference type="ARBA" id="ARBA00022692"/>
    </source>
</evidence>